<feature type="transmembrane region" description="Helical" evidence="1">
    <location>
        <begin position="87"/>
        <end position="108"/>
    </location>
</feature>
<proteinExistence type="predicted"/>
<sequence length="119" mass="13761">MSDDSRSIDDVCTLLGEEQNINIQIEVKKRRHSLSDIDLKNHKNCIKMNNISLANQVTYDVFPSLHLLYDFIDSNDAHNKALLKYPILPYSIIAFYVLLVTWIGPAIMKSHKPFNCRRV</sequence>
<name>A0A8X6EXS1_TRICU</name>
<dbReference type="OrthoDB" id="10552100at2759"/>
<gene>
    <name evidence="2" type="ORF">TNCT_728521</name>
</gene>
<evidence type="ECO:0000313" key="2">
    <source>
        <dbReference type="EMBL" id="GFQ65378.1"/>
    </source>
</evidence>
<comment type="caution">
    <text evidence="2">The sequence shown here is derived from an EMBL/GenBank/DDBJ whole genome shotgun (WGS) entry which is preliminary data.</text>
</comment>
<protein>
    <submittedName>
        <fullName evidence="2">Uncharacterized protein</fullName>
    </submittedName>
</protein>
<evidence type="ECO:0000313" key="3">
    <source>
        <dbReference type="Proteomes" id="UP000887116"/>
    </source>
</evidence>
<dbReference type="AlphaFoldDB" id="A0A8X6EXS1"/>
<keyword evidence="1" id="KW-0472">Membrane</keyword>
<dbReference type="EMBL" id="BMAO01000230">
    <property type="protein sequence ID" value="GFQ65378.1"/>
    <property type="molecule type" value="Genomic_DNA"/>
</dbReference>
<keyword evidence="1" id="KW-0812">Transmembrane</keyword>
<keyword evidence="3" id="KW-1185">Reference proteome</keyword>
<accession>A0A8X6EXS1</accession>
<dbReference type="Proteomes" id="UP000887116">
    <property type="component" value="Unassembled WGS sequence"/>
</dbReference>
<reference evidence="2" key="1">
    <citation type="submission" date="2020-07" db="EMBL/GenBank/DDBJ databases">
        <title>Multicomponent nature underlies the extraordinary mechanical properties of spider dragline silk.</title>
        <authorList>
            <person name="Kono N."/>
            <person name="Nakamura H."/>
            <person name="Mori M."/>
            <person name="Yoshida Y."/>
            <person name="Ohtoshi R."/>
            <person name="Malay A.D."/>
            <person name="Moran D.A.P."/>
            <person name="Tomita M."/>
            <person name="Numata K."/>
            <person name="Arakawa K."/>
        </authorList>
    </citation>
    <scope>NUCLEOTIDE SEQUENCE</scope>
</reference>
<organism evidence="2 3">
    <name type="scientific">Trichonephila clavata</name>
    <name type="common">Joro spider</name>
    <name type="synonym">Nephila clavata</name>
    <dbReference type="NCBI Taxonomy" id="2740835"/>
    <lineage>
        <taxon>Eukaryota</taxon>
        <taxon>Metazoa</taxon>
        <taxon>Ecdysozoa</taxon>
        <taxon>Arthropoda</taxon>
        <taxon>Chelicerata</taxon>
        <taxon>Arachnida</taxon>
        <taxon>Araneae</taxon>
        <taxon>Araneomorphae</taxon>
        <taxon>Entelegynae</taxon>
        <taxon>Araneoidea</taxon>
        <taxon>Nephilidae</taxon>
        <taxon>Trichonephila</taxon>
    </lineage>
</organism>
<keyword evidence="1" id="KW-1133">Transmembrane helix</keyword>
<evidence type="ECO:0000256" key="1">
    <source>
        <dbReference type="SAM" id="Phobius"/>
    </source>
</evidence>